<evidence type="ECO:0000259" key="5">
    <source>
        <dbReference type="PROSITE" id="PS50931"/>
    </source>
</evidence>
<evidence type="ECO:0000256" key="2">
    <source>
        <dbReference type="ARBA" id="ARBA00023015"/>
    </source>
</evidence>
<dbReference type="InterPro" id="IPR036390">
    <property type="entry name" value="WH_DNA-bd_sf"/>
</dbReference>
<dbReference type="AlphaFoldDB" id="A0AA35VDH0"/>
<proteinExistence type="inferred from homology"/>
<gene>
    <name evidence="6" type="ORF">LMG32879_003024</name>
</gene>
<comment type="caution">
    <text evidence="6">The sequence shown here is derived from an EMBL/GenBank/DDBJ whole genome shotgun (WGS) entry which is preliminary data.</text>
</comment>
<dbReference type="PROSITE" id="PS50931">
    <property type="entry name" value="HTH_LYSR"/>
    <property type="match status" value="1"/>
</dbReference>
<dbReference type="Pfam" id="PF03466">
    <property type="entry name" value="LysR_substrate"/>
    <property type="match status" value="1"/>
</dbReference>
<dbReference type="GO" id="GO:0003700">
    <property type="term" value="F:DNA-binding transcription factor activity"/>
    <property type="evidence" value="ECO:0007669"/>
    <property type="project" value="InterPro"/>
</dbReference>
<protein>
    <submittedName>
        <fullName evidence="6">LysR family transcriptional regulator</fullName>
    </submittedName>
</protein>
<keyword evidence="4" id="KW-0804">Transcription</keyword>
<dbReference type="SUPFAM" id="SSF53850">
    <property type="entry name" value="Periplasmic binding protein-like II"/>
    <property type="match status" value="1"/>
</dbReference>
<keyword evidence="2" id="KW-0805">Transcription regulation</keyword>
<dbReference type="PANTHER" id="PTHR30126">
    <property type="entry name" value="HTH-TYPE TRANSCRIPTIONAL REGULATOR"/>
    <property type="match status" value="1"/>
</dbReference>
<dbReference type="RefSeq" id="WP_289843152.1">
    <property type="nucleotide sequence ID" value="NZ_CATKSH010000035.1"/>
</dbReference>
<dbReference type="Gene3D" id="3.40.190.290">
    <property type="match status" value="1"/>
</dbReference>
<dbReference type="Pfam" id="PF00126">
    <property type="entry name" value="HTH_1"/>
    <property type="match status" value="1"/>
</dbReference>
<evidence type="ECO:0000256" key="4">
    <source>
        <dbReference type="ARBA" id="ARBA00023163"/>
    </source>
</evidence>
<accession>A0AA35VDH0</accession>
<dbReference type="Gene3D" id="1.10.10.10">
    <property type="entry name" value="Winged helix-like DNA-binding domain superfamily/Winged helix DNA-binding domain"/>
    <property type="match status" value="1"/>
</dbReference>
<organism evidence="6 7">
    <name type="scientific">Brytella acorum</name>
    <dbReference type="NCBI Taxonomy" id="2959299"/>
    <lineage>
        <taxon>Bacteria</taxon>
        <taxon>Pseudomonadati</taxon>
        <taxon>Pseudomonadota</taxon>
        <taxon>Alphaproteobacteria</taxon>
        <taxon>Acetobacterales</taxon>
        <taxon>Acetobacteraceae</taxon>
        <taxon>Brytella</taxon>
    </lineage>
</organism>
<dbReference type="InterPro" id="IPR005119">
    <property type="entry name" value="LysR_subst-bd"/>
</dbReference>
<evidence type="ECO:0000313" key="7">
    <source>
        <dbReference type="Proteomes" id="UP001176960"/>
    </source>
</evidence>
<feature type="domain" description="HTH lysR-type" evidence="5">
    <location>
        <begin position="4"/>
        <end position="61"/>
    </location>
</feature>
<reference evidence="6" key="1">
    <citation type="submission" date="2023-03" db="EMBL/GenBank/DDBJ databases">
        <authorList>
            <person name="Cleenwerck I."/>
        </authorList>
    </citation>
    <scope>NUCLEOTIDE SEQUENCE</scope>
    <source>
        <strain evidence="6">LMG 32879</strain>
    </source>
</reference>
<sequence>MDALKLSQLQFFVAVLEEGSVVGASRRMNCVASNVTARLKELEQLLGQELFLREKGRLVITPAARLFYREAKPVVLNAARLLHLFEADAPRGILTVGALDVALRRFLPERLPAFATAYPGVELTLLMRPSYTLERMLADGDLDLALTDGPIQHPLLNSRFAFAESLSLVVPSHITAIKEINWPTTTVFLFNTDCFYRSCFERWLKKRGIETPVIQTIESYDALHACVAAGLGVSCFPDSMTSPQDCDDLNGVRFLKPDDLASAPVYFVWRRDSVCAPAIHFVEHFAQHE</sequence>
<evidence type="ECO:0000256" key="3">
    <source>
        <dbReference type="ARBA" id="ARBA00023125"/>
    </source>
</evidence>
<dbReference type="SUPFAM" id="SSF46785">
    <property type="entry name" value="Winged helix' DNA-binding domain"/>
    <property type="match status" value="1"/>
</dbReference>
<keyword evidence="3" id="KW-0238">DNA-binding</keyword>
<dbReference type="CDD" id="cd05466">
    <property type="entry name" value="PBP2_LTTR_substrate"/>
    <property type="match status" value="1"/>
</dbReference>
<evidence type="ECO:0000256" key="1">
    <source>
        <dbReference type="ARBA" id="ARBA00009437"/>
    </source>
</evidence>
<comment type="similarity">
    <text evidence="1">Belongs to the LysR transcriptional regulatory family.</text>
</comment>
<dbReference type="InterPro" id="IPR036388">
    <property type="entry name" value="WH-like_DNA-bd_sf"/>
</dbReference>
<dbReference type="Proteomes" id="UP001176960">
    <property type="component" value="Unassembled WGS sequence"/>
</dbReference>
<dbReference type="InterPro" id="IPR000847">
    <property type="entry name" value="LysR_HTH_N"/>
</dbReference>
<dbReference type="PANTHER" id="PTHR30126:SF40">
    <property type="entry name" value="HTH-TYPE TRANSCRIPTIONAL REGULATOR GLTR"/>
    <property type="match status" value="1"/>
</dbReference>
<keyword evidence="7" id="KW-1185">Reference proteome</keyword>
<dbReference type="EMBL" id="CATKSH010000035">
    <property type="protein sequence ID" value="CAI9122164.1"/>
    <property type="molecule type" value="Genomic_DNA"/>
</dbReference>
<dbReference type="GO" id="GO:0000976">
    <property type="term" value="F:transcription cis-regulatory region binding"/>
    <property type="evidence" value="ECO:0007669"/>
    <property type="project" value="TreeGrafter"/>
</dbReference>
<name>A0AA35VDH0_9PROT</name>
<evidence type="ECO:0000313" key="6">
    <source>
        <dbReference type="EMBL" id="CAI9122164.1"/>
    </source>
</evidence>